<protein>
    <submittedName>
        <fullName evidence="2">Helix-turn-helix domain-containing protein</fullName>
    </submittedName>
</protein>
<dbReference type="InterPro" id="IPR010982">
    <property type="entry name" value="Lambda_DNA-bd_dom_sf"/>
</dbReference>
<organism evidence="2 3">
    <name type="scientific">Nocardioides agariphilus</name>
    <dbReference type="NCBI Taxonomy" id="433664"/>
    <lineage>
        <taxon>Bacteria</taxon>
        <taxon>Bacillati</taxon>
        <taxon>Actinomycetota</taxon>
        <taxon>Actinomycetes</taxon>
        <taxon>Propionibacteriales</taxon>
        <taxon>Nocardioidaceae</taxon>
        <taxon>Nocardioides</taxon>
    </lineage>
</organism>
<dbReference type="AlphaFoldDB" id="A0A930YMH9"/>
<dbReference type="Proteomes" id="UP000660668">
    <property type="component" value="Unassembled WGS sequence"/>
</dbReference>
<gene>
    <name evidence="2" type="ORF">ISU10_10175</name>
</gene>
<feature type="domain" description="HTH cro/C1-type" evidence="1">
    <location>
        <begin position="42"/>
        <end position="76"/>
    </location>
</feature>
<dbReference type="InterPro" id="IPR001387">
    <property type="entry name" value="Cro/C1-type_HTH"/>
</dbReference>
<sequence>MRAGPRSEQTPLSLAVVDVLNSHLASSPVRSVHGLAKAIPTISRSQLYLLLRGQAVIDLAELFAICEALRIRPREVMGEAEDRVGDLGLALAAYDEPHPIEAEQGLAENA</sequence>
<name>A0A930YMH9_9ACTN</name>
<dbReference type="SUPFAM" id="SSF47413">
    <property type="entry name" value="lambda repressor-like DNA-binding domains"/>
    <property type="match status" value="1"/>
</dbReference>
<dbReference type="RefSeq" id="WP_194696282.1">
    <property type="nucleotide sequence ID" value="NZ_JADKPO010000011.1"/>
</dbReference>
<evidence type="ECO:0000259" key="1">
    <source>
        <dbReference type="PROSITE" id="PS50943"/>
    </source>
</evidence>
<dbReference type="EMBL" id="JADKPO010000011">
    <property type="protein sequence ID" value="MBF4768134.1"/>
    <property type="molecule type" value="Genomic_DNA"/>
</dbReference>
<comment type="caution">
    <text evidence="2">The sequence shown here is derived from an EMBL/GenBank/DDBJ whole genome shotgun (WGS) entry which is preliminary data.</text>
</comment>
<keyword evidence="3" id="KW-1185">Reference proteome</keyword>
<evidence type="ECO:0000313" key="3">
    <source>
        <dbReference type="Proteomes" id="UP000660668"/>
    </source>
</evidence>
<evidence type="ECO:0000313" key="2">
    <source>
        <dbReference type="EMBL" id="MBF4768134.1"/>
    </source>
</evidence>
<accession>A0A930YMH9</accession>
<proteinExistence type="predicted"/>
<reference evidence="2" key="1">
    <citation type="submission" date="2020-11" db="EMBL/GenBank/DDBJ databases">
        <title>Nocardioides cynanchi sp. nov., isolated from soil of rhizosphere of Cynanchum wilfordii.</title>
        <authorList>
            <person name="Lee J.-S."/>
            <person name="Suh M.K."/>
            <person name="Kim J.-S."/>
        </authorList>
    </citation>
    <scope>NUCLEOTIDE SEQUENCE</scope>
    <source>
        <strain evidence="2">KCTC 19276</strain>
    </source>
</reference>
<dbReference type="GO" id="GO:0003677">
    <property type="term" value="F:DNA binding"/>
    <property type="evidence" value="ECO:0007669"/>
    <property type="project" value="InterPro"/>
</dbReference>
<dbReference type="PROSITE" id="PS50943">
    <property type="entry name" value="HTH_CROC1"/>
    <property type="match status" value="1"/>
</dbReference>